<dbReference type="Gene3D" id="3.40.50.2300">
    <property type="match status" value="2"/>
</dbReference>
<protein>
    <submittedName>
        <fullName evidence="5">ABC TRANSPORT SYSTEM PERIPLASMIC BINDING PROTEIN</fullName>
    </submittedName>
</protein>
<dbReference type="InterPro" id="IPR028082">
    <property type="entry name" value="Peripla_BP_I"/>
</dbReference>
<dbReference type="EMBL" id="BX571661">
    <property type="protein sequence ID" value="CAE10528.1"/>
    <property type="molecule type" value="Genomic_DNA"/>
</dbReference>
<dbReference type="HOGENOM" id="CLU_027128_6_1_7"/>
<dbReference type="eggNOG" id="COG0683">
    <property type="taxonomic scope" value="Bacteria"/>
</dbReference>
<dbReference type="SUPFAM" id="SSF53822">
    <property type="entry name" value="Periplasmic binding protein-like I"/>
    <property type="match status" value="1"/>
</dbReference>
<keyword evidence="6" id="KW-1185">Reference proteome</keyword>
<keyword evidence="2 3" id="KW-0732">Signal</keyword>
<dbReference type="STRING" id="273121.WS1471"/>
<gene>
    <name evidence="5" type="primary">LIVK</name>
    <name evidence="5" type="ordered locus">WS1471</name>
</gene>
<name>Q7M8R4_WOLSU</name>
<feature type="signal peptide" evidence="3">
    <location>
        <begin position="1"/>
        <end position="20"/>
    </location>
</feature>
<dbReference type="Proteomes" id="UP000000422">
    <property type="component" value="Chromosome"/>
</dbReference>
<evidence type="ECO:0000313" key="6">
    <source>
        <dbReference type="Proteomes" id="UP000000422"/>
    </source>
</evidence>
<dbReference type="CDD" id="cd06347">
    <property type="entry name" value="PBP1_ABC_LivK_ligand_binding-like"/>
    <property type="match status" value="1"/>
</dbReference>
<evidence type="ECO:0000256" key="1">
    <source>
        <dbReference type="ARBA" id="ARBA00010062"/>
    </source>
</evidence>
<organism evidence="6">
    <name type="scientific">Wolinella succinogenes (strain ATCC 29543 / DSM 1740 / CCUG 13145 / JCM 31913 / LMG 7466 / NCTC 11488 / FDC 602W)</name>
    <name type="common">Vibrio succinogenes</name>
    <dbReference type="NCBI Taxonomy" id="273121"/>
    <lineage>
        <taxon>Bacteria</taxon>
        <taxon>Pseudomonadati</taxon>
        <taxon>Campylobacterota</taxon>
        <taxon>Epsilonproteobacteria</taxon>
        <taxon>Campylobacterales</taxon>
        <taxon>Helicobacteraceae</taxon>
        <taxon>Wolinella</taxon>
    </lineage>
</organism>
<sequence>MKGMFKLALISAVAAGSLVAAEVKIGVVLPLSGAIGGYGQSANKGITLINELKPTLANGDTIKLVVVDNKSDKIESANAMQKLVSSDKVDAVIGALTSTNTLAMTKIADDTKTPLIAPVATNDRVTKGRNYVSRVCFSDSFQGVIGANLAYNDLKAKKAAVLFDSGSDYSIGLTKAFKQQFTKLGGKIEIEAQVPAGTKDFKAQISSVKAKGVDVVYIPIYSNEAALIAIQSKQLGLNVPFIGGDGIAADKVFFEVGKEAIEGYMATDYYSPDAKQTPKGAEFMAAYAKKYNNEKVHTFAAMIADAYGIITSAMEKCTNPKDKECVNQNIRATKNFEGITGTISLENGDAVRSAVINEVKSGEMVYKTTINP</sequence>
<reference evidence="5 6" key="1">
    <citation type="journal article" date="2003" name="Proc. Natl. Acad. Sci. U.S.A.">
        <title>Complete genome sequence and analysis of Wolinella succinogenes.</title>
        <authorList>
            <person name="Baar C."/>
            <person name="Eppinger M."/>
            <person name="Raddatz G."/>
            <person name="Simon JM."/>
            <person name="Lanz C."/>
            <person name="Klimmek O."/>
            <person name="Nandakumar R."/>
            <person name="Gross R."/>
            <person name="Rosinus A."/>
            <person name="Keller H."/>
            <person name="Jagtap P."/>
            <person name="Linke B."/>
            <person name="Meyer F."/>
            <person name="Lederer H."/>
            <person name="Schuster S.C."/>
        </authorList>
    </citation>
    <scope>NUCLEOTIDE SEQUENCE [LARGE SCALE GENOMIC DNA]</scope>
    <source>
        <strain evidence="6">ATCC 29543 / DSM 1740 / CCUG 13145 / JCM 31913 / LMG 7466 / NCTC 11488 / FDC 602W</strain>
    </source>
</reference>
<dbReference type="PANTHER" id="PTHR30483:SF6">
    <property type="entry name" value="PERIPLASMIC BINDING PROTEIN OF ABC TRANSPORTER FOR NATURAL AMINO ACIDS"/>
    <property type="match status" value="1"/>
</dbReference>
<evidence type="ECO:0000256" key="2">
    <source>
        <dbReference type="ARBA" id="ARBA00022729"/>
    </source>
</evidence>
<accession>Q7M8R4</accession>
<feature type="domain" description="Leucine-binding protein" evidence="4">
    <location>
        <begin position="22"/>
        <end position="361"/>
    </location>
</feature>
<evidence type="ECO:0000259" key="4">
    <source>
        <dbReference type="Pfam" id="PF13458"/>
    </source>
</evidence>
<feature type="chain" id="PRO_5004291049" evidence="3">
    <location>
        <begin position="21"/>
        <end position="372"/>
    </location>
</feature>
<evidence type="ECO:0000256" key="3">
    <source>
        <dbReference type="SAM" id="SignalP"/>
    </source>
</evidence>
<proteinExistence type="inferred from homology"/>
<dbReference type="Pfam" id="PF13458">
    <property type="entry name" value="Peripla_BP_6"/>
    <property type="match status" value="1"/>
</dbReference>
<dbReference type="PANTHER" id="PTHR30483">
    <property type="entry name" value="LEUCINE-SPECIFIC-BINDING PROTEIN"/>
    <property type="match status" value="1"/>
</dbReference>
<dbReference type="RefSeq" id="WP_011139312.1">
    <property type="nucleotide sequence ID" value="NC_005090.1"/>
</dbReference>
<dbReference type="AlphaFoldDB" id="Q7M8R4"/>
<evidence type="ECO:0000313" key="5">
    <source>
        <dbReference type="EMBL" id="CAE10528.1"/>
    </source>
</evidence>
<dbReference type="InterPro" id="IPR028081">
    <property type="entry name" value="Leu-bd"/>
</dbReference>
<dbReference type="KEGG" id="wsu:WS1471"/>
<dbReference type="InterPro" id="IPR051010">
    <property type="entry name" value="BCAA_transport"/>
</dbReference>
<comment type="similarity">
    <text evidence="1">Belongs to the leucine-binding protein family.</text>
</comment>